<protein>
    <recommendedName>
        <fullName evidence="3">Apple domain-containing protein</fullName>
    </recommendedName>
</protein>
<feature type="region of interest" description="Disordered" evidence="1">
    <location>
        <begin position="132"/>
        <end position="173"/>
    </location>
</feature>
<organism evidence="4 5">
    <name type="scientific">Friedmanniomyces endolithicus</name>
    <dbReference type="NCBI Taxonomy" id="329885"/>
    <lineage>
        <taxon>Eukaryota</taxon>
        <taxon>Fungi</taxon>
        <taxon>Dikarya</taxon>
        <taxon>Ascomycota</taxon>
        <taxon>Pezizomycotina</taxon>
        <taxon>Dothideomycetes</taxon>
        <taxon>Dothideomycetidae</taxon>
        <taxon>Mycosphaerellales</taxon>
        <taxon>Teratosphaeriaceae</taxon>
        <taxon>Friedmanniomyces</taxon>
    </lineage>
</organism>
<dbReference type="EMBL" id="JASUXU010000060">
    <property type="protein sequence ID" value="KAK0313302.1"/>
    <property type="molecule type" value="Genomic_DNA"/>
</dbReference>
<feature type="region of interest" description="Disordered" evidence="1">
    <location>
        <begin position="391"/>
        <end position="412"/>
    </location>
</feature>
<evidence type="ECO:0000256" key="1">
    <source>
        <dbReference type="SAM" id="MobiDB-lite"/>
    </source>
</evidence>
<feature type="region of interest" description="Disordered" evidence="1">
    <location>
        <begin position="574"/>
        <end position="636"/>
    </location>
</feature>
<feature type="compositionally biased region" description="Low complexity" evidence="1">
    <location>
        <begin position="139"/>
        <end position="173"/>
    </location>
</feature>
<proteinExistence type="predicted"/>
<keyword evidence="2" id="KW-1133">Transmembrane helix</keyword>
<feature type="region of interest" description="Disordered" evidence="1">
    <location>
        <begin position="79"/>
        <end position="98"/>
    </location>
</feature>
<reference evidence="4" key="1">
    <citation type="submission" date="2021-12" db="EMBL/GenBank/DDBJ databases">
        <title>Black yeast isolated from Biological Soil Crust.</title>
        <authorList>
            <person name="Kurbessoian T."/>
        </authorList>
    </citation>
    <scope>NUCLEOTIDE SEQUENCE</scope>
    <source>
        <strain evidence="4">CCFEE 5208</strain>
    </source>
</reference>
<sequence>MDLPSIFDFFVRLTQPSTSKSIWHQPSLDTMIVPELTGLQNATVELNETAAEESTTPVVNATEIVRKAKTFGKANARLSVSNGTGQTQKAKKEPVASSLQDRQTCASGSAFYACANGFRGCCSVDPCNPGSTCPDGQDSSTAAASTTNAPAETASSTTLASSTVEQPSTASSDTSVSLASVSAASPTQDATATQGSASLVTASQIGGASVFATVTTPASSTVATPAPACPAANNTMYTDSSEVQYNIRCNADNSYASSDTIQVSLGGYGECFSACSNSTACAGFTYVGLDTGSCYLKEQMPATNYAPKNGSNYISCAKVNPTAVAPSVKPSSTGTPSGAKKSNTGAVAGGVIGGIALLLLLLLLIALLTKRHRKRIEDRRANATHIFHGPTETQDMTRRSPEGGHARTGSTAHDAFAPFGGFYRGFSSAQADRQAEDEDEKMREANALVPDRLPPSLPPGLRAEKSGGMVPAGVYRRPGDQFEEIVAMLDGTPINRPQTQTPGSRSPRFYENIAEMEDTSNRTPPSPAKALRSPQTPDTDSPTLGRNSEIFSRGNGPSLAEEVRRRQHLMSWNTYDPRPAEQAGGEEVSSATMVPRTPPAVRSPDQVSPDLSNVPRDSSFVVSPFGSLERGYGAPR</sequence>
<feature type="region of interest" description="Disordered" evidence="1">
    <location>
        <begin position="516"/>
        <end position="560"/>
    </location>
</feature>
<evidence type="ECO:0000313" key="4">
    <source>
        <dbReference type="EMBL" id="KAK0313302.1"/>
    </source>
</evidence>
<dbReference type="PROSITE" id="PS50948">
    <property type="entry name" value="PAN"/>
    <property type="match status" value="1"/>
</dbReference>
<evidence type="ECO:0000259" key="3">
    <source>
        <dbReference type="PROSITE" id="PS50948"/>
    </source>
</evidence>
<feature type="compositionally biased region" description="Basic and acidic residues" evidence="1">
    <location>
        <begin position="395"/>
        <end position="405"/>
    </location>
</feature>
<dbReference type="AlphaFoldDB" id="A0AAN6FBL5"/>
<keyword evidence="2" id="KW-0812">Transmembrane</keyword>
<dbReference type="InterPro" id="IPR003609">
    <property type="entry name" value="Pan_app"/>
</dbReference>
<keyword evidence="2" id="KW-0472">Membrane</keyword>
<feature type="domain" description="Apple" evidence="3">
    <location>
        <begin position="249"/>
        <end position="318"/>
    </location>
</feature>
<feature type="transmembrane region" description="Helical" evidence="2">
    <location>
        <begin position="346"/>
        <end position="369"/>
    </location>
</feature>
<gene>
    <name evidence="4" type="ORF">LTR82_013536</name>
</gene>
<dbReference type="Gene3D" id="3.50.4.10">
    <property type="entry name" value="Hepatocyte Growth Factor"/>
    <property type="match status" value="1"/>
</dbReference>
<accession>A0AAN6FBL5</accession>
<evidence type="ECO:0000313" key="5">
    <source>
        <dbReference type="Proteomes" id="UP001168146"/>
    </source>
</evidence>
<feature type="region of interest" description="Disordered" evidence="1">
    <location>
        <begin position="450"/>
        <end position="470"/>
    </location>
</feature>
<feature type="compositionally biased region" description="Polar residues" evidence="1">
    <location>
        <begin position="533"/>
        <end position="550"/>
    </location>
</feature>
<feature type="compositionally biased region" description="Polar residues" evidence="1">
    <location>
        <begin position="79"/>
        <end position="88"/>
    </location>
</feature>
<name>A0AAN6FBL5_9PEZI</name>
<evidence type="ECO:0000256" key="2">
    <source>
        <dbReference type="SAM" id="Phobius"/>
    </source>
</evidence>
<dbReference type="Proteomes" id="UP001168146">
    <property type="component" value="Unassembled WGS sequence"/>
</dbReference>
<comment type="caution">
    <text evidence="4">The sequence shown here is derived from an EMBL/GenBank/DDBJ whole genome shotgun (WGS) entry which is preliminary data.</text>
</comment>